<keyword evidence="2" id="KW-1185">Reference proteome</keyword>
<dbReference type="GO" id="GO:0005829">
    <property type="term" value="C:cytosol"/>
    <property type="evidence" value="ECO:0007669"/>
    <property type="project" value="TreeGrafter"/>
</dbReference>
<comment type="caution">
    <text evidence="1">The sequence shown here is derived from an EMBL/GenBank/DDBJ whole genome shotgun (WGS) entry which is preliminary data.</text>
</comment>
<dbReference type="PANTHER" id="PTHR33221:SF15">
    <property type="entry name" value="HTH-TYPE TRANSCRIPTIONAL REGULATOR YWGB-RELATED"/>
    <property type="match status" value="1"/>
</dbReference>
<proteinExistence type="predicted"/>
<dbReference type="RefSeq" id="WP_133033355.1">
    <property type="nucleotide sequence ID" value="NZ_BAABEI010000012.1"/>
</dbReference>
<organism evidence="1 2">
    <name type="scientific">Shinella granuli</name>
    <dbReference type="NCBI Taxonomy" id="323621"/>
    <lineage>
        <taxon>Bacteria</taxon>
        <taxon>Pseudomonadati</taxon>
        <taxon>Pseudomonadota</taxon>
        <taxon>Alphaproteobacteria</taxon>
        <taxon>Hyphomicrobiales</taxon>
        <taxon>Rhizobiaceae</taxon>
        <taxon>Shinella</taxon>
    </lineage>
</organism>
<dbReference type="SUPFAM" id="SSF46785">
    <property type="entry name" value="Winged helix' DNA-binding domain"/>
    <property type="match status" value="1"/>
</dbReference>
<sequence>MKRNSRLSAVLHALMHMAEREAPMTSDDLALCLDTNAVVVRRTMAGLREAGIVQSGRGHGGGWHFARPLADISLLDIYNALGEPIVFQIGPATEMPGCVVEQSVNRVIGEALKDAEAMLMARFAGTTLADLAADFRVAAKRCRADTG</sequence>
<name>A0A4R2D2W4_SHIGR</name>
<dbReference type="PANTHER" id="PTHR33221">
    <property type="entry name" value="WINGED HELIX-TURN-HELIX TRANSCRIPTIONAL REGULATOR, RRF2 FAMILY"/>
    <property type="match status" value="1"/>
</dbReference>
<evidence type="ECO:0000313" key="2">
    <source>
        <dbReference type="Proteomes" id="UP000295351"/>
    </source>
</evidence>
<reference evidence="1 2" key="1">
    <citation type="submission" date="2019-03" db="EMBL/GenBank/DDBJ databases">
        <title>Genomic Encyclopedia of Type Strains, Phase IV (KMG-IV): sequencing the most valuable type-strain genomes for metagenomic binning, comparative biology and taxonomic classification.</title>
        <authorList>
            <person name="Goeker M."/>
        </authorList>
    </citation>
    <scope>NUCLEOTIDE SEQUENCE [LARGE SCALE GENOMIC DNA]</scope>
    <source>
        <strain evidence="1 2">DSM 18401</strain>
    </source>
</reference>
<gene>
    <name evidence="1" type="ORF">EV665_102489</name>
</gene>
<dbReference type="InterPro" id="IPR036388">
    <property type="entry name" value="WH-like_DNA-bd_sf"/>
</dbReference>
<dbReference type="GO" id="GO:0003700">
    <property type="term" value="F:DNA-binding transcription factor activity"/>
    <property type="evidence" value="ECO:0007669"/>
    <property type="project" value="TreeGrafter"/>
</dbReference>
<dbReference type="InterPro" id="IPR000944">
    <property type="entry name" value="Tscrpt_reg_Rrf2"/>
</dbReference>
<dbReference type="InterPro" id="IPR036390">
    <property type="entry name" value="WH_DNA-bd_sf"/>
</dbReference>
<dbReference type="PROSITE" id="PS51197">
    <property type="entry name" value="HTH_RRF2_2"/>
    <property type="match status" value="1"/>
</dbReference>
<dbReference type="Proteomes" id="UP000295351">
    <property type="component" value="Unassembled WGS sequence"/>
</dbReference>
<dbReference type="AlphaFoldDB" id="A0A4R2D2W4"/>
<dbReference type="Gene3D" id="1.10.10.10">
    <property type="entry name" value="Winged helix-like DNA-binding domain superfamily/Winged helix DNA-binding domain"/>
    <property type="match status" value="1"/>
</dbReference>
<protein>
    <submittedName>
        <fullName evidence="1">BadM/Rrf2 family transcriptional regulator</fullName>
    </submittedName>
</protein>
<evidence type="ECO:0000313" key="1">
    <source>
        <dbReference type="EMBL" id="TCN47965.1"/>
    </source>
</evidence>
<dbReference type="EMBL" id="SLVX01000002">
    <property type="protein sequence ID" value="TCN47965.1"/>
    <property type="molecule type" value="Genomic_DNA"/>
</dbReference>
<dbReference type="Pfam" id="PF02082">
    <property type="entry name" value="Rrf2"/>
    <property type="match status" value="1"/>
</dbReference>
<accession>A0A4R2D2W4</accession>